<dbReference type="PANTHER" id="PTHR12587:SF6">
    <property type="entry name" value="LIPRIN-ALPHA-2"/>
    <property type="match status" value="1"/>
</dbReference>
<evidence type="ECO:0000259" key="6">
    <source>
        <dbReference type="PROSITE" id="PS50105"/>
    </source>
</evidence>
<dbReference type="OrthoDB" id="2132119at2759"/>
<feature type="region of interest" description="Disordered" evidence="5">
    <location>
        <begin position="616"/>
        <end position="645"/>
    </location>
</feature>
<comment type="similarity">
    <text evidence="1">Belongs to the liprin family. Liprin-alpha subfamily.</text>
</comment>
<dbReference type="AlphaFoldDB" id="A0A7F8Q7H7"/>
<evidence type="ECO:0000256" key="1">
    <source>
        <dbReference type="ARBA" id="ARBA00007026"/>
    </source>
</evidence>
<feature type="coiled-coil region" evidence="4">
    <location>
        <begin position="35"/>
        <end position="62"/>
    </location>
</feature>
<dbReference type="InterPro" id="IPR037620">
    <property type="entry name" value="LIP-1_SAM_1"/>
</dbReference>
<dbReference type="PROSITE" id="PS50105">
    <property type="entry name" value="SAM_DOMAIN"/>
    <property type="match status" value="2"/>
</dbReference>
<feature type="domain" description="SAM" evidence="6">
    <location>
        <begin position="805"/>
        <end position="871"/>
    </location>
</feature>
<dbReference type="SUPFAM" id="SSF57997">
    <property type="entry name" value="Tropomyosin"/>
    <property type="match status" value="1"/>
</dbReference>
<feature type="compositionally biased region" description="Low complexity" evidence="5">
    <location>
        <begin position="16"/>
        <end position="26"/>
    </location>
</feature>
<dbReference type="PANTHER" id="PTHR12587">
    <property type="entry name" value="LAR INTERACTING PROTEIN LIP -RELATED PROTEIN"/>
    <property type="match status" value="1"/>
</dbReference>
<feature type="coiled-coil region" evidence="4">
    <location>
        <begin position="557"/>
        <end position="598"/>
    </location>
</feature>
<feature type="coiled-coil region" evidence="4">
    <location>
        <begin position="103"/>
        <end position="144"/>
    </location>
</feature>
<feature type="region of interest" description="Disordered" evidence="5">
    <location>
        <begin position="231"/>
        <end position="263"/>
    </location>
</feature>
<feature type="region of interest" description="Disordered" evidence="5">
    <location>
        <begin position="1"/>
        <end position="29"/>
    </location>
</feature>
<dbReference type="InterPro" id="IPR001660">
    <property type="entry name" value="SAM"/>
</dbReference>
<organism evidence="7 8">
    <name type="scientific">Leptonychotes weddellii</name>
    <name type="common">Weddell seal</name>
    <name type="synonym">Otaria weddellii</name>
    <dbReference type="NCBI Taxonomy" id="9713"/>
    <lineage>
        <taxon>Eukaryota</taxon>
        <taxon>Metazoa</taxon>
        <taxon>Chordata</taxon>
        <taxon>Craniata</taxon>
        <taxon>Vertebrata</taxon>
        <taxon>Euteleostomi</taxon>
        <taxon>Mammalia</taxon>
        <taxon>Eutheria</taxon>
        <taxon>Laurasiatheria</taxon>
        <taxon>Carnivora</taxon>
        <taxon>Caniformia</taxon>
        <taxon>Pinnipedia</taxon>
        <taxon>Phocidae</taxon>
        <taxon>Monachinae</taxon>
        <taxon>Lobodontini</taxon>
        <taxon>Leptonychotes</taxon>
    </lineage>
</organism>
<feature type="coiled-coil region" evidence="4">
    <location>
        <begin position="195"/>
        <end position="229"/>
    </location>
</feature>
<dbReference type="CTD" id="8499"/>
<dbReference type="Proteomes" id="UP000245341">
    <property type="component" value="Unplaced"/>
</dbReference>
<dbReference type="Gene3D" id="1.10.287.1490">
    <property type="match status" value="1"/>
</dbReference>
<dbReference type="GO" id="GO:0005737">
    <property type="term" value="C:cytoplasm"/>
    <property type="evidence" value="ECO:0007669"/>
    <property type="project" value="UniProtKB-ARBA"/>
</dbReference>
<evidence type="ECO:0000313" key="8">
    <source>
        <dbReference type="RefSeq" id="XP_030876303.1"/>
    </source>
</evidence>
<evidence type="ECO:0000256" key="3">
    <source>
        <dbReference type="ARBA" id="ARBA00023054"/>
    </source>
</evidence>
<dbReference type="Pfam" id="PF00536">
    <property type="entry name" value="SAM_1"/>
    <property type="match status" value="2"/>
</dbReference>
<dbReference type="SUPFAM" id="SSF47769">
    <property type="entry name" value="SAM/Pointed domain"/>
    <property type="match status" value="2"/>
</dbReference>
<dbReference type="Pfam" id="PF25526">
    <property type="entry name" value="LIP-1"/>
    <property type="match status" value="1"/>
</dbReference>
<dbReference type="Gene3D" id="1.10.150.50">
    <property type="entry name" value="Transcription Factor, Ets-1"/>
    <property type="match status" value="2"/>
</dbReference>
<evidence type="ECO:0000256" key="2">
    <source>
        <dbReference type="ARBA" id="ARBA00022737"/>
    </source>
</evidence>
<dbReference type="CDD" id="cd09565">
    <property type="entry name" value="SAM_liprin-alpha1_2_3_4_repeat2"/>
    <property type="match status" value="1"/>
</dbReference>
<keyword evidence="2" id="KW-0677">Repeat</keyword>
<name>A0A7F8Q7H7_LEPWE</name>
<dbReference type="KEGG" id="lww:102735599"/>
<dbReference type="FunFam" id="1.10.150.50:FF:000003">
    <property type="entry name" value="liprin-alpha-2 isoform X1"/>
    <property type="match status" value="1"/>
</dbReference>
<dbReference type="SMART" id="SM00454">
    <property type="entry name" value="SAM"/>
    <property type="match status" value="2"/>
</dbReference>
<feature type="coiled-coil region" evidence="4">
    <location>
        <begin position="270"/>
        <end position="442"/>
    </location>
</feature>
<dbReference type="GO" id="GO:0048786">
    <property type="term" value="C:presynaptic active zone"/>
    <property type="evidence" value="ECO:0007669"/>
    <property type="project" value="TreeGrafter"/>
</dbReference>
<reference evidence="8" key="1">
    <citation type="submission" date="2025-08" db="UniProtKB">
        <authorList>
            <consortium name="RefSeq"/>
        </authorList>
    </citation>
    <scope>IDENTIFICATION</scope>
    <source>
        <tissue evidence="8">Liver</tissue>
    </source>
</reference>
<feature type="compositionally biased region" description="Low complexity" evidence="5">
    <location>
        <begin position="705"/>
        <end position="721"/>
    </location>
</feature>
<keyword evidence="7" id="KW-1185">Reference proteome</keyword>
<evidence type="ECO:0000256" key="5">
    <source>
        <dbReference type="SAM" id="MobiDB-lite"/>
    </source>
</evidence>
<sequence>MMCEVMPTINEDTPMSQRGSQSSGSDSDSHFEQLMVNMLDERDRLLDTLRETQESLSLAQQRLQDVIYDRDSLQRQLNSALPQDIESLTGGLTGSKGADPPEFAALTKELNACREQLLEKEEEISELKAERNNTRLLLEHLECLVSRHERSLRMTVVKRQAQSPSGVSSEVEVLKALKSLFEHHKALDEKVRERLRVSLERVSALEEELAAANQEIVALREQNVHIQRKMASSEGSTESEHLEGMEPGQKVHEKRLSNGSIDSTDETSHIVELQELLEKQNYEMAQMKERLAALSSRVGEVEQEAETARKDLVKTEEMNTKYQRDIREAMAQKEDMEERITTLEKRYLSAQRESTSIHDMNDKLENELANKEAILRQMEEKNRQLQERLELAEQKLQQTMRKAETLPEVEAELAQRIAALTKERLAEEIEKLRSELDQLKMRTGSLIEPTISRTHLDTSAELRYSVGSLVDSQSDYRTTKVIRRPRRGRMGVRRDEPKVKSLGDHEWNRTQQIGVLSSHPFESDTEMSDIDDDDRETIFSSMDLLSPSGHSDAQTLAMMLQEQLDAINKEIRLIQEEKESTELRAEEIENRVASVSLEGLNLARVHPGTSITASVTASSLASSSPPSGHSTPKLTPRSPAREMDRMGVMTLPSDLRKHRRKIAVVEEDGREDKATIKCETSPPPTPRAIRMTHTLPSSYHNEARSSLSASLEPESLGLGSANSSQDSLHKAPKKKGIKSSIGRLFGKKEKARLGQLRGFMETEAAAQESLGLGKLGTQAEKDRRLKKKHELLEEARRKGLPFAQWDGPTVVAWLELWLGMPAWYVAACRANVKSGAIMSALSDTEIQREIGISNPLHRLKLRLAIQEMVSLTSPSAPPTSRTPSGNVWVTHEEMENLAAPAKTKESEEGSWAQTLAYGDMNHEWIGNEWLPSLGLPQYRSYFMECLVDARMLDHLTKKDLRVHLKMVDSFHRKIQEVVLQVCESNAVCLTLFKLIPGLVYLLSSHQIIILYWQSDDKNFRRGSTWRRQFPPREVHGISMMPGSSETLPAGFRLTTTSGQSRKMTTDVASSRLQRLENSTVRTYSC</sequence>
<protein>
    <submittedName>
        <fullName evidence="8">Liprin-alpha-2</fullName>
    </submittedName>
</protein>
<dbReference type="InterPro" id="IPR037621">
    <property type="entry name" value="LIP-1_SAM_2"/>
</dbReference>
<feature type="compositionally biased region" description="Basic and acidic residues" evidence="5">
    <location>
        <begin position="238"/>
        <end position="256"/>
    </location>
</feature>
<feature type="region of interest" description="Disordered" evidence="5">
    <location>
        <begin position="667"/>
        <end position="741"/>
    </location>
</feature>
<dbReference type="GO" id="GO:0050808">
    <property type="term" value="P:synapse organization"/>
    <property type="evidence" value="ECO:0007669"/>
    <property type="project" value="TreeGrafter"/>
</dbReference>
<feature type="compositionally biased region" description="Low complexity" evidence="5">
    <location>
        <begin position="616"/>
        <end position="632"/>
    </location>
</feature>
<keyword evidence="3 4" id="KW-0175">Coiled coil</keyword>
<evidence type="ECO:0000313" key="7">
    <source>
        <dbReference type="Proteomes" id="UP000245341"/>
    </source>
</evidence>
<dbReference type="InterPro" id="IPR013761">
    <property type="entry name" value="SAM/pointed_sf"/>
</dbReference>
<gene>
    <name evidence="8" type="primary">PPFIA2</name>
</gene>
<dbReference type="InterPro" id="IPR057892">
    <property type="entry name" value="LIP-1_CC2"/>
</dbReference>
<dbReference type="InterPro" id="IPR029515">
    <property type="entry name" value="Liprin"/>
</dbReference>
<feature type="domain" description="SAM" evidence="6">
    <location>
        <begin position="928"/>
        <end position="973"/>
    </location>
</feature>
<accession>A0A7F8Q7H7</accession>
<dbReference type="GeneID" id="102735599"/>
<dbReference type="RefSeq" id="XP_030876303.1">
    <property type="nucleotide sequence ID" value="XM_031020443.1"/>
</dbReference>
<dbReference type="CDD" id="cd09562">
    <property type="entry name" value="SAM_liprin-alpha1_2_3_4_repeat1"/>
    <property type="match status" value="1"/>
</dbReference>
<evidence type="ECO:0000256" key="4">
    <source>
        <dbReference type="SAM" id="Coils"/>
    </source>
</evidence>
<proteinExistence type="inferred from homology"/>